<proteinExistence type="predicted"/>
<dbReference type="Pfam" id="PF13578">
    <property type="entry name" value="Methyltransf_24"/>
    <property type="match status" value="1"/>
</dbReference>
<protein>
    <submittedName>
        <fullName evidence="1">Class I SAM-dependent methyltransferase</fullName>
    </submittedName>
</protein>
<gene>
    <name evidence="1" type="ORF">G4D72_00095</name>
</gene>
<reference evidence="1 2" key="1">
    <citation type="submission" date="2020-02" db="EMBL/GenBank/DDBJ databases">
        <authorList>
            <person name="Chen W.-M."/>
        </authorList>
    </citation>
    <scope>NUCLEOTIDE SEQUENCE [LARGE SCALE GENOMIC DNA]</scope>
    <source>
        <strain evidence="1 2">KDG-16</strain>
    </source>
</reference>
<evidence type="ECO:0000313" key="2">
    <source>
        <dbReference type="Proteomes" id="UP000800984"/>
    </source>
</evidence>
<dbReference type="InterPro" id="IPR029063">
    <property type="entry name" value="SAM-dependent_MTases_sf"/>
</dbReference>
<dbReference type="GO" id="GO:0032259">
    <property type="term" value="P:methylation"/>
    <property type="evidence" value="ECO:0007669"/>
    <property type="project" value="UniProtKB-KW"/>
</dbReference>
<dbReference type="SUPFAM" id="SSF53335">
    <property type="entry name" value="S-adenosyl-L-methionine-dependent methyltransferases"/>
    <property type="match status" value="1"/>
</dbReference>
<dbReference type="Gene3D" id="3.40.50.150">
    <property type="entry name" value="Vaccinia Virus protein VP39"/>
    <property type="match status" value="1"/>
</dbReference>
<accession>A0ABX0HZX8</accession>
<keyword evidence="1" id="KW-0489">Methyltransferase</keyword>
<dbReference type="Proteomes" id="UP000800984">
    <property type="component" value="Unassembled WGS sequence"/>
</dbReference>
<comment type="caution">
    <text evidence="1">The sequence shown here is derived from an EMBL/GenBank/DDBJ whole genome shotgun (WGS) entry which is preliminary data.</text>
</comment>
<dbReference type="RefSeq" id="WP_166075540.1">
    <property type="nucleotide sequence ID" value="NZ_JAAJBT010000001.1"/>
</dbReference>
<dbReference type="EMBL" id="JAAJBT010000001">
    <property type="protein sequence ID" value="NHM00504.1"/>
    <property type="molecule type" value="Genomic_DNA"/>
</dbReference>
<organism evidence="1 2">
    <name type="scientific">Flavobacterium difficile</name>
    <dbReference type="NCBI Taxonomy" id="2709659"/>
    <lineage>
        <taxon>Bacteria</taxon>
        <taxon>Pseudomonadati</taxon>
        <taxon>Bacteroidota</taxon>
        <taxon>Flavobacteriia</taxon>
        <taxon>Flavobacteriales</taxon>
        <taxon>Flavobacteriaceae</taxon>
        <taxon>Flavobacterium</taxon>
    </lineage>
</organism>
<name>A0ABX0HZX8_9FLAO</name>
<sequence>MFKKWWSKSVQKIKQDDFISRLRCSVIGEGMLHEGNIFLLDYAIQNMPNEGIVLEIGCYGGLSTNLIIHLLKKHKKGNPFMGCDAWVYEGYHDHLGNKDTYIDGRIDISRTAYTQYIKNAFITSTLFLHAKNLPHTCHLTSDLFFDKWQHNEVFTDVFDRDFKINERIAFAYIDGDHSYEQTKKDFENVASRLMVNGYVLIDDSAKNMTFGSAKFIKEIQKNKDFKLIDSNPNFLFQKIN</sequence>
<dbReference type="GO" id="GO:0008168">
    <property type="term" value="F:methyltransferase activity"/>
    <property type="evidence" value="ECO:0007669"/>
    <property type="project" value="UniProtKB-KW"/>
</dbReference>
<evidence type="ECO:0000313" key="1">
    <source>
        <dbReference type="EMBL" id="NHM00504.1"/>
    </source>
</evidence>
<keyword evidence="1" id="KW-0808">Transferase</keyword>
<keyword evidence="2" id="KW-1185">Reference proteome</keyword>